<dbReference type="Pfam" id="PF07980">
    <property type="entry name" value="SusD_RagB"/>
    <property type="match status" value="1"/>
</dbReference>
<dbReference type="STRING" id="1391627.SAMN05216464_102309"/>
<dbReference type="GO" id="GO:0009279">
    <property type="term" value="C:cell outer membrane"/>
    <property type="evidence" value="ECO:0007669"/>
    <property type="project" value="UniProtKB-SubCell"/>
</dbReference>
<evidence type="ECO:0000256" key="5">
    <source>
        <dbReference type="ARBA" id="ARBA00023237"/>
    </source>
</evidence>
<dbReference type="InterPro" id="IPR011990">
    <property type="entry name" value="TPR-like_helical_dom_sf"/>
</dbReference>
<dbReference type="AlphaFoldDB" id="A0A1G6WXA5"/>
<dbReference type="EMBL" id="FNAI01000002">
    <property type="protein sequence ID" value="SDD69817.1"/>
    <property type="molecule type" value="Genomic_DNA"/>
</dbReference>
<evidence type="ECO:0000256" key="1">
    <source>
        <dbReference type="ARBA" id="ARBA00004442"/>
    </source>
</evidence>
<protein>
    <submittedName>
        <fullName evidence="8">SusD family protein</fullName>
    </submittedName>
</protein>
<comment type="similarity">
    <text evidence="2">Belongs to the SusD family.</text>
</comment>
<accession>A0A1G6WXA5</accession>
<keyword evidence="5" id="KW-0998">Cell outer membrane</keyword>
<evidence type="ECO:0000256" key="2">
    <source>
        <dbReference type="ARBA" id="ARBA00006275"/>
    </source>
</evidence>
<dbReference type="InterPro" id="IPR033985">
    <property type="entry name" value="SusD-like_N"/>
</dbReference>
<evidence type="ECO:0000256" key="4">
    <source>
        <dbReference type="ARBA" id="ARBA00023136"/>
    </source>
</evidence>
<reference evidence="8 9" key="1">
    <citation type="submission" date="2016-10" db="EMBL/GenBank/DDBJ databases">
        <authorList>
            <person name="de Groot N.N."/>
        </authorList>
    </citation>
    <scope>NUCLEOTIDE SEQUENCE [LARGE SCALE GENOMIC DNA]</scope>
    <source>
        <strain evidence="8 9">47C3B</strain>
    </source>
</reference>
<dbReference type="PROSITE" id="PS51257">
    <property type="entry name" value="PROKAR_LIPOPROTEIN"/>
    <property type="match status" value="1"/>
</dbReference>
<evidence type="ECO:0000259" key="7">
    <source>
        <dbReference type="Pfam" id="PF14322"/>
    </source>
</evidence>
<dbReference type="Gene3D" id="1.25.40.390">
    <property type="match status" value="1"/>
</dbReference>
<dbReference type="Pfam" id="PF14322">
    <property type="entry name" value="SusD-like_3"/>
    <property type="match status" value="1"/>
</dbReference>
<keyword evidence="3" id="KW-0732">Signal</keyword>
<keyword evidence="4" id="KW-0472">Membrane</keyword>
<name>A0A1G6WXA5_9SPHI</name>
<evidence type="ECO:0000256" key="3">
    <source>
        <dbReference type="ARBA" id="ARBA00022729"/>
    </source>
</evidence>
<dbReference type="SUPFAM" id="SSF48452">
    <property type="entry name" value="TPR-like"/>
    <property type="match status" value="1"/>
</dbReference>
<feature type="domain" description="RagB/SusD" evidence="6">
    <location>
        <begin position="385"/>
        <end position="460"/>
    </location>
</feature>
<evidence type="ECO:0000259" key="6">
    <source>
        <dbReference type="Pfam" id="PF07980"/>
    </source>
</evidence>
<comment type="subcellular location">
    <subcellularLocation>
        <location evidence="1">Cell outer membrane</location>
    </subcellularLocation>
</comment>
<evidence type="ECO:0000313" key="8">
    <source>
        <dbReference type="EMBL" id="SDD69817.1"/>
    </source>
</evidence>
<dbReference type="Proteomes" id="UP000199072">
    <property type="component" value="Unassembled WGS sequence"/>
</dbReference>
<proteinExistence type="inferred from homology"/>
<dbReference type="RefSeq" id="WP_162842561.1">
    <property type="nucleotide sequence ID" value="NZ_FNAI01000002.1"/>
</dbReference>
<gene>
    <name evidence="8" type="ORF">SAMN05216464_102309</name>
</gene>
<keyword evidence="9" id="KW-1185">Reference proteome</keyword>
<organism evidence="8 9">
    <name type="scientific">Mucilaginibacter pineti</name>
    <dbReference type="NCBI Taxonomy" id="1391627"/>
    <lineage>
        <taxon>Bacteria</taxon>
        <taxon>Pseudomonadati</taxon>
        <taxon>Bacteroidota</taxon>
        <taxon>Sphingobacteriia</taxon>
        <taxon>Sphingobacteriales</taxon>
        <taxon>Sphingobacteriaceae</taxon>
        <taxon>Mucilaginibacter</taxon>
    </lineage>
</organism>
<sequence length="494" mass="55543">MKKYIYIIAVIMAFTSCKKFLDVKPESQIDRDELFKTEQGFKEALNGIYTACASRSLYGGNLTFSNLDILAQNYQFGSDVTSQMIANFDYTQPAVIAKNNDIWASCYRAIANCNYILTAIDDKKSLFTGTNYELIKGETLTVRAYLHFDLLRMFATSFKAGPNAKGIPYVTTIGTTSTPFSTVSGALDKILTDLNAAKVLLKKADPIISSSYVVGYPGDVTSTETSSTDLFMQNRRHRMNYYSVCGELARVYLYKNDLTNSLTNALEVIDSKKFPFTNKDDIIQTDITKKDRIFYKELVSCWFVDTKDINSQLQALFSNTAPQYSGTVDQVNDIYEKAQSGADDLRLKQWFVSTAAVTGGPDRAVLQKYVKNELPLVNLHPLVAPAIRLSEMYYIAAEATFDTDPAKALDYFNTVRMARNIGNNVTPGDLTGKDDFINLLLKEARKEFYGESQMFYMYKRLNHSVTISLTQSQPASNSIFVFPLPVDEQAYRNN</sequence>
<evidence type="ECO:0000313" key="9">
    <source>
        <dbReference type="Proteomes" id="UP000199072"/>
    </source>
</evidence>
<dbReference type="InterPro" id="IPR012944">
    <property type="entry name" value="SusD_RagB_dom"/>
</dbReference>
<feature type="domain" description="SusD-like N-terminal" evidence="7">
    <location>
        <begin position="19"/>
        <end position="202"/>
    </location>
</feature>